<feature type="region of interest" description="Disordered" evidence="1">
    <location>
        <begin position="228"/>
        <end position="337"/>
    </location>
</feature>
<dbReference type="Pfam" id="PF25547">
    <property type="entry name" value="WXG100_2"/>
    <property type="match status" value="1"/>
</dbReference>
<name>A0ABW3G5R7_9PSEU</name>
<feature type="compositionally biased region" description="Low complexity" evidence="1">
    <location>
        <begin position="307"/>
        <end position="320"/>
    </location>
</feature>
<evidence type="ECO:0000313" key="4">
    <source>
        <dbReference type="Proteomes" id="UP001597018"/>
    </source>
</evidence>
<dbReference type="EMBL" id="JBHTIW010000055">
    <property type="protein sequence ID" value="MFD0924029.1"/>
    <property type="molecule type" value="Genomic_DNA"/>
</dbReference>
<feature type="compositionally biased region" description="Basic and acidic residues" evidence="1">
    <location>
        <begin position="245"/>
        <end position="257"/>
    </location>
</feature>
<proteinExistence type="predicted"/>
<feature type="non-terminal residue" evidence="3">
    <location>
        <position position="337"/>
    </location>
</feature>
<gene>
    <name evidence="3" type="ORF">ACFQ16_30160</name>
</gene>
<evidence type="ECO:0000256" key="1">
    <source>
        <dbReference type="SAM" id="MobiDB-lite"/>
    </source>
</evidence>
<accession>A0ABW3G5R7</accession>
<feature type="compositionally biased region" description="Pro residues" evidence="1">
    <location>
        <begin position="321"/>
        <end position="337"/>
    </location>
</feature>
<organism evidence="3 4">
    <name type="scientific">Saccharopolyspora rosea</name>
    <dbReference type="NCBI Taxonomy" id="524884"/>
    <lineage>
        <taxon>Bacteria</taxon>
        <taxon>Bacillati</taxon>
        <taxon>Actinomycetota</taxon>
        <taxon>Actinomycetes</taxon>
        <taxon>Pseudonocardiales</taxon>
        <taxon>Pseudonocardiaceae</taxon>
        <taxon>Saccharopolyspora</taxon>
    </lineage>
</organism>
<reference evidence="4" key="1">
    <citation type="journal article" date="2019" name="Int. J. Syst. Evol. Microbiol.">
        <title>The Global Catalogue of Microorganisms (GCM) 10K type strain sequencing project: providing services to taxonomists for standard genome sequencing and annotation.</title>
        <authorList>
            <consortium name="The Broad Institute Genomics Platform"/>
            <consortium name="The Broad Institute Genome Sequencing Center for Infectious Disease"/>
            <person name="Wu L."/>
            <person name="Ma J."/>
        </authorList>
    </citation>
    <scope>NUCLEOTIDE SEQUENCE [LARGE SCALE GENOMIC DNA]</scope>
    <source>
        <strain evidence="4">CCUG 56401</strain>
    </source>
</reference>
<comment type="caution">
    <text evidence="3">The sequence shown here is derived from an EMBL/GenBank/DDBJ whole genome shotgun (WGS) entry which is preliminary data.</text>
</comment>
<feature type="domain" description="Outer membrane channel protein CpnT-like N-terminal" evidence="2">
    <location>
        <begin position="13"/>
        <end position="137"/>
    </location>
</feature>
<keyword evidence="4" id="KW-1185">Reference proteome</keyword>
<sequence>MGIELPAELRDVAAKAGARWPEADEDRMRQSAAAWREAAASLDSLAGDADGTAQDALRAVQGEAAQAARREWNGLVGEDGPLPSTARQCRAAADRLEHAADQVGATKVRIVRELVALAKNTDAAEQAAAAGHPQALASVDSAVRGTAANVARLHHSLAADVGVDGAAAGQSGRHGLLGGATGLASGALGGATGVAGGSTADVQRAGADAVSGGLDAVRETGGDIARAAPEQASAPANPDAPTWRADTEHTGPVRIDEPAASAGRQVADAGTGPIPAVRADGTPASRPGWAAPGEDPASTTAPHSVHAGCAAPPAAPSGAAPAPPPPGAAPPAQPGFA</sequence>
<evidence type="ECO:0000259" key="2">
    <source>
        <dbReference type="Pfam" id="PF25547"/>
    </source>
</evidence>
<feature type="compositionally biased region" description="Low complexity" evidence="1">
    <location>
        <begin position="228"/>
        <end position="237"/>
    </location>
</feature>
<evidence type="ECO:0000313" key="3">
    <source>
        <dbReference type="EMBL" id="MFD0924029.1"/>
    </source>
</evidence>
<protein>
    <recommendedName>
        <fullName evidence="2">Outer membrane channel protein CpnT-like N-terminal domain-containing protein</fullName>
    </recommendedName>
</protein>
<dbReference type="InterPro" id="IPR057746">
    <property type="entry name" value="CpnT-like_N"/>
</dbReference>
<dbReference type="Proteomes" id="UP001597018">
    <property type="component" value="Unassembled WGS sequence"/>
</dbReference>